<evidence type="ECO:0008006" key="4">
    <source>
        <dbReference type="Google" id="ProtNLM"/>
    </source>
</evidence>
<evidence type="ECO:0000313" key="2">
    <source>
        <dbReference type="EMBL" id="KIQ01120.1"/>
    </source>
</evidence>
<name>A0A0D0J646_AGRTU</name>
<dbReference type="PANTHER" id="PTHR32309:SF13">
    <property type="entry name" value="FERRIC ENTEROBACTIN TRANSPORT PROTEIN FEPE"/>
    <property type="match status" value="1"/>
</dbReference>
<feature type="transmembrane region" description="Helical" evidence="1">
    <location>
        <begin position="57"/>
        <end position="81"/>
    </location>
</feature>
<feature type="transmembrane region" description="Helical" evidence="1">
    <location>
        <begin position="392"/>
        <end position="413"/>
    </location>
</feature>
<dbReference type="GO" id="GO:0004713">
    <property type="term" value="F:protein tyrosine kinase activity"/>
    <property type="evidence" value="ECO:0007669"/>
    <property type="project" value="TreeGrafter"/>
</dbReference>
<evidence type="ECO:0000313" key="3">
    <source>
        <dbReference type="Proteomes" id="UP000035017"/>
    </source>
</evidence>
<sequence length="418" mass="46646">MKENNKLVQQGALSASERSQKLASALSSYARMLTFENRSRRNLYRLAGLAPRTRDKIFSILIAVCFALTFVIPLLMSVIYYTMVASPGYVSEVRFVLRSSAPMLSRDRYASSTVEPKAKIVQDTAVLLNYLDSPALIEDVSKNISLEKYFGRDEIDYFSRLNPEANQDKTLKYWRKHYSASVNPKSGIVELQVTAYTPQEAKDLLQLVLKLSEAQVNKLSSGMWNDLLVTTQHDVENATKNVSDLRGRLRDIQNTTGVFDIDMSAERFSSVLTGVETTIADLRSRKAALGETVGADAPQVSEIDRRLQGLEAQAKELQAKTAGVGKDSLAAYSTAFENVKLDLRLGEERLQSAITDLEKVRLVSSLQLVYVDNFTNPTLPDDAAYPRTLLQLFLRFLAFAALALFVCGSIMLIRKKLD</sequence>
<accession>A0A0D0J646</accession>
<dbReference type="InterPro" id="IPR050445">
    <property type="entry name" value="Bact_polysacc_biosynth/exp"/>
</dbReference>
<dbReference type="PANTHER" id="PTHR32309">
    <property type="entry name" value="TYROSINE-PROTEIN KINASE"/>
    <property type="match status" value="1"/>
</dbReference>
<evidence type="ECO:0000256" key="1">
    <source>
        <dbReference type="SAM" id="Phobius"/>
    </source>
</evidence>
<reference evidence="2 3" key="1">
    <citation type="submission" date="2014-12" db="EMBL/GenBank/DDBJ databases">
        <title>16Stimator: statistical estimation of ribosomal gene copy numbers from draft genome assemblies.</title>
        <authorList>
            <person name="Perisin M.A."/>
            <person name="Vetter M."/>
            <person name="Gilbert J.A."/>
            <person name="Bergelson J."/>
        </authorList>
    </citation>
    <scope>NUCLEOTIDE SEQUENCE [LARGE SCALE GENOMIC DNA]</scope>
    <source>
        <strain evidence="2 3">MEJ076</strain>
    </source>
</reference>
<dbReference type="EMBL" id="JXQV01000015">
    <property type="protein sequence ID" value="KIQ01120.1"/>
    <property type="molecule type" value="Genomic_DNA"/>
</dbReference>
<keyword evidence="1" id="KW-1133">Transmembrane helix</keyword>
<comment type="caution">
    <text evidence="2">The sequence shown here is derived from an EMBL/GenBank/DDBJ whole genome shotgun (WGS) entry which is preliminary data.</text>
</comment>
<gene>
    <name evidence="2" type="ORF">RU07_16215</name>
</gene>
<dbReference type="OrthoDB" id="7800844at2"/>
<protein>
    <recommendedName>
        <fullName evidence="4">Capsule biosynthesis protein</fullName>
    </recommendedName>
</protein>
<dbReference type="GO" id="GO:0005886">
    <property type="term" value="C:plasma membrane"/>
    <property type="evidence" value="ECO:0007669"/>
    <property type="project" value="TreeGrafter"/>
</dbReference>
<dbReference type="AlphaFoldDB" id="A0A0D0J646"/>
<proteinExistence type="predicted"/>
<organism evidence="2 3">
    <name type="scientific">Agrobacterium tumefaciens</name>
    <dbReference type="NCBI Taxonomy" id="358"/>
    <lineage>
        <taxon>Bacteria</taxon>
        <taxon>Pseudomonadati</taxon>
        <taxon>Pseudomonadota</taxon>
        <taxon>Alphaproteobacteria</taxon>
        <taxon>Hyphomicrobiales</taxon>
        <taxon>Rhizobiaceae</taxon>
        <taxon>Rhizobium/Agrobacterium group</taxon>
        <taxon>Agrobacterium</taxon>
        <taxon>Agrobacterium tumefaciens complex</taxon>
    </lineage>
</organism>
<dbReference type="Proteomes" id="UP000035017">
    <property type="component" value="Unassembled WGS sequence"/>
</dbReference>
<keyword evidence="1" id="KW-0812">Transmembrane</keyword>
<keyword evidence="1" id="KW-0472">Membrane</keyword>